<keyword evidence="3" id="KW-1003">Cell membrane</keyword>
<proteinExistence type="inferred from homology"/>
<dbReference type="PROSITE" id="PS51892">
    <property type="entry name" value="SUBTILASE"/>
    <property type="match status" value="1"/>
</dbReference>
<keyword evidence="14" id="KW-1185">Reference proteome</keyword>
<comment type="similarity">
    <text evidence="2 10 11">Belongs to the peptidase S8 family.</text>
</comment>
<evidence type="ECO:0000256" key="10">
    <source>
        <dbReference type="PROSITE-ProRule" id="PRU01240"/>
    </source>
</evidence>
<evidence type="ECO:0000256" key="8">
    <source>
        <dbReference type="ARBA" id="ARBA00022989"/>
    </source>
</evidence>
<dbReference type="EMBL" id="VLLP01000001">
    <property type="protein sequence ID" value="TWJ31256.1"/>
    <property type="molecule type" value="Genomic_DNA"/>
</dbReference>
<feature type="active site" description="Charge relay system" evidence="10">
    <location>
        <position position="100"/>
    </location>
</feature>
<evidence type="ECO:0000259" key="12">
    <source>
        <dbReference type="Pfam" id="PF00082"/>
    </source>
</evidence>
<dbReference type="InterPro" id="IPR050131">
    <property type="entry name" value="Peptidase_S8_subtilisin-like"/>
</dbReference>
<dbReference type="PROSITE" id="PS00138">
    <property type="entry name" value="SUBTILASE_SER"/>
    <property type="match status" value="1"/>
</dbReference>
<dbReference type="PANTHER" id="PTHR43806">
    <property type="entry name" value="PEPTIDASE S8"/>
    <property type="match status" value="1"/>
</dbReference>
<dbReference type="GO" id="GO:0004252">
    <property type="term" value="F:serine-type endopeptidase activity"/>
    <property type="evidence" value="ECO:0007669"/>
    <property type="project" value="UniProtKB-UniRule"/>
</dbReference>
<dbReference type="RefSeq" id="WP_145819915.1">
    <property type="nucleotide sequence ID" value="NZ_AP023438.1"/>
</dbReference>
<dbReference type="InterPro" id="IPR036852">
    <property type="entry name" value="Peptidase_S8/S53_dom_sf"/>
</dbReference>
<dbReference type="OrthoDB" id="5240330at2"/>
<evidence type="ECO:0000313" key="14">
    <source>
        <dbReference type="Proteomes" id="UP000319728"/>
    </source>
</evidence>
<keyword evidence="9" id="KW-0472">Membrane</keyword>
<dbReference type="GO" id="GO:0005886">
    <property type="term" value="C:plasma membrane"/>
    <property type="evidence" value="ECO:0007669"/>
    <property type="project" value="UniProtKB-SubCell"/>
</dbReference>
<dbReference type="Pfam" id="PF00082">
    <property type="entry name" value="Peptidase_S8"/>
    <property type="match status" value="1"/>
</dbReference>
<evidence type="ECO:0000313" key="13">
    <source>
        <dbReference type="EMBL" id="TWJ31256.1"/>
    </source>
</evidence>
<dbReference type="InterPro" id="IPR023827">
    <property type="entry name" value="Peptidase_S8_Asp-AS"/>
</dbReference>
<protein>
    <submittedName>
        <fullName evidence="13">Type VII secretion-associated serine protease mycosin</fullName>
    </submittedName>
</protein>
<keyword evidence="4 10" id="KW-0645">Protease</keyword>
<dbReference type="PROSITE" id="PS00136">
    <property type="entry name" value="SUBTILASE_ASP"/>
    <property type="match status" value="1"/>
</dbReference>
<evidence type="ECO:0000256" key="11">
    <source>
        <dbReference type="RuleBase" id="RU003355"/>
    </source>
</evidence>
<keyword evidence="7 10" id="KW-0720">Serine protease</keyword>
<evidence type="ECO:0000256" key="9">
    <source>
        <dbReference type="ARBA" id="ARBA00023136"/>
    </source>
</evidence>
<evidence type="ECO:0000256" key="4">
    <source>
        <dbReference type="ARBA" id="ARBA00022670"/>
    </source>
</evidence>
<dbReference type="PANTHER" id="PTHR43806:SF11">
    <property type="entry name" value="CEREVISIN-RELATED"/>
    <property type="match status" value="1"/>
</dbReference>
<dbReference type="InterPro" id="IPR022398">
    <property type="entry name" value="Peptidase_S8_His-AS"/>
</dbReference>
<dbReference type="PROSITE" id="PS00137">
    <property type="entry name" value="SUBTILASE_HIS"/>
    <property type="match status" value="1"/>
</dbReference>
<keyword evidence="5" id="KW-0812">Transmembrane</keyword>
<evidence type="ECO:0000256" key="2">
    <source>
        <dbReference type="ARBA" id="ARBA00011073"/>
    </source>
</evidence>
<dbReference type="InterPro" id="IPR015500">
    <property type="entry name" value="Peptidase_S8_subtilisin-rel"/>
</dbReference>
<dbReference type="Gene3D" id="3.40.50.200">
    <property type="entry name" value="Peptidase S8/S53 domain"/>
    <property type="match status" value="1"/>
</dbReference>
<comment type="subcellular location">
    <subcellularLocation>
        <location evidence="1">Cell membrane</location>
        <topology evidence="1">Single-pass membrane protein</topology>
    </subcellularLocation>
</comment>
<evidence type="ECO:0000256" key="7">
    <source>
        <dbReference type="ARBA" id="ARBA00022825"/>
    </source>
</evidence>
<evidence type="ECO:0000256" key="5">
    <source>
        <dbReference type="ARBA" id="ARBA00022692"/>
    </source>
</evidence>
<evidence type="ECO:0000256" key="6">
    <source>
        <dbReference type="ARBA" id="ARBA00022801"/>
    </source>
</evidence>
<organism evidence="13 14">
    <name type="scientific">Micromonospora sagamiensis</name>
    <dbReference type="NCBI Taxonomy" id="47875"/>
    <lineage>
        <taxon>Bacteria</taxon>
        <taxon>Bacillati</taxon>
        <taxon>Actinomycetota</taxon>
        <taxon>Actinomycetes</taxon>
        <taxon>Micromonosporales</taxon>
        <taxon>Micromonosporaceae</taxon>
        <taxon>Micromonospora</taxon>
    </lineage>
</organism>
<keyword evidence="6 10" id="KW-0378">Hydrolase</keyword>
<dbReference type="SUPFAM" id="SSF52743">
    <property type="entry name" value="Subtilisin-like"/>
    <property type="match status" value="1"/>
</dbReference>
<evidence type="ECO:0000256" key="3">
    <source>
        <dbReference type="ARBA" id="ARBA00022475"/>
    </source>
</evidence>
<sequence>MSARLSALCRRVLAVAAGLALTAVGTPVPAGAAVPPLERQWHLDALRVGEAHRISTGEGVTVAVIDTGVYAEHPDLAGRVLDGTRLIGRDDKGKVDERNHGTGVAGLIAARGGGRGRALGIAPGARILPVTVATNTFAGSNLPEGIRYAVDHGATVVNISNGGPTTSSALTDAVRYAQSKDVVVVAAAGNAEQGDTGVLYPARLPGVIAVGATGRDGEPWSGGTRGEQIAITAPGVDVSTTAGRWSDLTEGGYVTVDGTSAAAPLVAGAAALIRARYPEASAAEVVNRLVSTARDAGPPGRDDRYGFGGLDLVRALTADVPPVDANPLGAVPAAASEETTAQESGGLDLGPLVPVVIGLLVVAALVVLVVVLLVIRRSNRPTSH</sequence>
<dbReference type="InterPro" id="IPR023834">
    <property type="entry name" value="T7SS_pept_S8A_mycosin"/>
</dbReference>
<dbReference type="InterPro" id="IPR000209">
    <property type="entry name" value="Peptidase_S8/S53_dom"/>
</dbReference>
<dbReference type="GO" id="GO:0006508">
    <property type="term" value="P:proteolysis"/>
    <property type="evidence" value="ECO:0007669"/>
    <property type="project" value="UniProtKB-KW"/>
</dbReference>
<dbReference type="PRINTS" id="PR00723">
    <property type="entry name" value="SUBTILISIN"/>
</dbReference>
<dbReference type="InterPro" id="IPR023828">
    <property type="entry name" value="Peptidase_S8_Ser-AS"/>
</dbReference>
<feature type="active site" description="Charge relay system" evidence="10">
    <location>
        <position position="66"/>
    </location>
</feature>
<dbReference type="AlphaFoldDB" id="A0A562WM18"/>
<dbReference type="NCBIfam" id="TIGR03921">
    <property type="entry name" value="T7SS_mycosin"/>
    <property type="match status" value="1"/>
</dbReference>
<name>A0A562WM18_9ACTN</name>
<comment type="caution">
    <text evidence="13">The sequence shown here is derived from an EMBL/GenBank/DDBJ whole genome shotgun (WGS) entry which is preliminary data.</text>
</comment>
<dbReference type="Proteomes" id="UP000319728">
    <property type="component" value="Unassembled WGS sequence"/>
</dbReference>
<evidence type="ECO:0000256" key="1">
    <source>
        <dbReference type="ARBA" id="ARBA00004162"/>
    </source>
</evidence>
<accession>A0A562WM18</accession>
<keyword evidence="8" id="KW-1133">Transmembrane helix</keyword>
<reference evidence="13 14" key="1">
    <citation type="submission" date="2019-07" db="EMBL/GenBank/DDBJ databases">
        <title>R&amp;d 2014.</title>
        <authorList>
            <person name="Klenk H.-P."/>
        </authorList>
    </citation>
    <scope>NUCLEOTIDE SEQUENCE [LARGE SCALE GENOMIC DNA]</scope>
    <source>
        <strain evidence="13 14">DSM 43912</strain>
    </source>
</reference>
<feature type="active site" description="Charge relay system" evidence="10">
    <location>
        <position position="260"/>
    </location>
</feature>
<gene>
    <name evidence="13" type="ORF">JD81_04811</name>
</gene>
<feature type="domain" description="Peptidase S8/S53" evidence="12">
    <location>
        <begin position="57"/>
        <end position="308"/>
    </location>
</feature>